<dbReference type="AlphaFoldDB" id="A0A6H5IV24"/>
<organism evidence="1 2">
    <name type="scientific">Trichogramma brassicae</name>
    <dbReference type="NCBI Taxonomy" id="86971"/>
    <lineage>
        <taxon>Eukaryota</taxon>
        <taxon>Metazoa</taxon>
        <taxon>Ecdysozoa</taxon>
        <taxon>Arthropoda</taxon>
        <taxon>Hexapoda</taxon>
        <taxon>Insecta</taxon>
        <taxon>Pterygota</taxon>
        <taxon>Neoptera</taxon>
        <taxon>Endopterygota</taxon>
        <taxon>Hymenoptera</taxon>
        <taxon>Apocrita</taxon>
        <taxon>Proctotrupomorpha</taxon>
        <taxon>Chalcidoidea</taxon>
        <taxon>Trichogrammatidae</taxon>
        <taxon>Trichogramma</taxon>
    </lineage>
</organism>
<accession>A0A6H5IV24</accession>
<name>A0A6H5IV24_9HYME</name>
<gene>
    <name evidence="1" type="ORF">TBRA_LOCUS13116</name>
</gene>
<dbReference type="EMBL" id="CADCXV010001116">
    <property type="protein sequence ID" value="CAB0041448.1"/>
    <property type="molecule type" value="Genomic_DNA"/>
</dbReference>
<keyword evidence="2" id="KW-1185">Reference proteome</keyword>
<evidence type="ECO:0000313" key="2">
    <source>
        <dbReference type="Proteomes" id="UP000479190"/>
    </source>
</evidence>
<protein>
    <submittedName>
        <fullName evidence="1">Uncharacterized protein</fullName>
    </submittedName>
</protein>
<proteinExistence type="predicted"/>
<reference evidence="1 2" key="1">
    <citation type="submission" date="2020-02" db="EMBL/GenBank/DDBJ databases">
        <authorList>
            <person name="Ferguson B K."/>
        </authorList>
    </citation>
    <scope>NUCLEOTIDE SEQUENCE [LARGE SCALE GENOMIC DNA]</scope>
</reference>
<dbReference type="Proteomes" id="UP000479190">
    <property type="component" value="Unassembled WGS sequence"/>
</dbReference>
<evidence type="ECO:0000313" key="1">
    <source>
        <dbReference type="EMBL" id="CAB0041448.1"/>
    </source>
</evidence>
<sequence>MGCTWRRILERWMTLDLRNREDLCELVLISIRATTHIIARRPRTNRMVPARVMRLSNLLYTMGYTRCAYLFERDWGTFCAQVTSCTHSTTLDVHIGKSQEVKVTFPIYNCDARNHRLCSDDRREQ</sequence>